<feature type="transmembrane region" description="Helical" evidence="6">
    <location>
        <begin position="54"/>
        <end position="84"/>
    </location>
</feature>
<evidence type="ECO:0000256" key="6">
    <source>
        <dbReference type="SAM" id="Phobius"/>
    </source>
</evidence>
<sequence>MTQIDRYILGLFFRTFAVCFASLSGIFVVFHAFQNMNDLVDLAQSRGVSVSRVMWYYYGPYMLLLFDWTGAIIALMTLLFVVGWLRRTGELTATLAAGVSHGRIFRWMVVAAMGIVLVQFASRELLLPTMRDALSMKSKDLSGDAPQPILPSYDKISGILLEGQSIRPRSKEIQHPSFRLDVDYAGFGEALVSVSARWLPADENHGEGYLMQQVFTPPAIDQIPSANRDGRPVLLTAHDQAWLAPGECFVVTPVNAEILQTDQSSTRLCSSLQLFQRLRNPAVHNSMATRVLLHERLIRVPLDFSLFLLGLPLVVNRRGRNLFMMIGAAIGTVILFFALKTAGSAMGGGGYLLSPAIAAWMPFLVLGPIAYVRLREVETV</sequence>
<feature type="transmembrane region" description="Helical" evidence="6">
    <location>
        <begin position="12"/>
        <end position="33"/>
    </location>
</feature>
<dbReference type="EMBL" id="CP036264">
    <property type="protein sequence ID" value="QEF98068.1"/>
    <property type="molecule type" value="Genomic_DNA"/>
</dbReference>
<gene>
    <name evidence="7" type="ORF">Mal15_21150</name>
</gene>
<dbReference type="InterPro" id="IPR005495">
    <property type="entry name" value="LptG/LptF_permease"/>
</dbReference>
<keyword evidence="4 6" id="KW-1133">Transmembrane helix</keyword>
<dbReference type="RefSeq" id="WP_147867643.1">
    <property type="nucleotide sequence ID" value="NZ_CP036264.1"/>
</dbReference>
<dbReference type="KEGG" id="smam:Mal15_21150"/>
<dbReference type="AlphaFoldDB" id="A0A5B9MAB4"/>
<dbReference type="PANTHER" id="PTHR33529:SF2">
    <property type="entry name" value="LIPOPOLYSACCHARIDE EXPORT SYSTEM PERMEASE PROTEIN LPTG"/>
    <property type="match status" value="1"/>
</dbReference>
<feature type="transmembrane region" description="Helical" evidence="6">
    <location>
        <begin position="351"/>
        <end position="371"/>
    </location>
</feature>
<evidence type="ECO:0000256" key="4">
    <source>
        <dbReference type="ARBA" id="ARBA00022989"/>
    </source>
</evidence>
<proteinExistence type="predicted"/>
<dbReference type="Pfam" id="PF03739">
    <property type="entry name" value="LptF_LptG"/>
    <property type="match status" value="2"/>
</dbReference>
<evidence type="ECO:0000256" key="3">
    <source>
        <dbReference type="ARBA" id="ARBA00022692"/>
    </source>
</evidence>
<evidence type="ECO:0000256" key="2">
    <source>
        <dbReference type="ARBA" id="ARBA00022475"/>
    </source>
</evidence>
<evidence type="ECO:0000256" key="5">
    <source>
        <dbReference type="ARBA" id="ARBA00023136"/>
    </source>
</evidence>
<evidence type="ECO:0000313" key="7">
    <source>
        <dbReference type="EMBL" id="QEF98068.1"/>
    </source>
</evidence>
<evidence type="ECO:0000256" key="1">
    <source>
        <dbReference type="ARBA" id="ARBA00004651"/>
    </source>
</evidence>
<dbReference type="Proteomes" id="UP000321353">
    <property type="component" value="Chromosome"/>
</dbReference>
<keyword evidence="2" id="KW-1003">Cell membrane</keyword>
<protein>
    <submittedName>
        <fullName evidence="7">Putative permease YjgP/YjgQ family protein</fullName>
    </submittedName>
</protein>
<dbReference type="GO" id="GO:0015920">
    <property type="term" value="P:lipopolysaccharide transport"/>
    <property type="evidence" value="ECO:0007669"/>
    <property type="project" value="TreeGrafter"/>
</dbReference>
<keyword evidence="5 6" id="KW-0472">Membrane</keyword>
<comment type="subcellular location">
    <subcellularLocation>
        <location evidence="1">Cell membrane</location>
        <topology evidence="1">Multi-pass membrane protein</topology>
    </subcellularLocation>
</comment>
<feature type="transmembrane region" description="Helical" evidence="6">
    <location>
        <begin position="297"/>
        <end position="315"/>
    </location>
</feature>
<feature type="transmembrane region" description="Helical" evidence="6">
    <location>
        <begin position="104"/>
        <end position="121"/>
    </location>
</feature>
<name>A0A5B9MAB4_9BACT</name>
<keyword evidence="3 6" id="KW-0812">Transmembrane</keyword>
<feature type="transmembrane region" description="Helical" evidence="6">
    <location>
        <begin position="321"/>
        <end position="339"/>
    </location>
</feature>
<dbReference type="GO" id="GO:0043190">
    <property type="term" value="C:ATP-binding cassette (ABC) transporter complex"/>
    <property type="evidence" value="ECO:0007669"/>
    <property type="project" value="TreeGrafter"/>
</dbReference>
<evidence type="ECO:0000313" key="8">
    <source>
        <dbReference type="Proteomes" id="UP000321353"/>
    </source>
</evidence>
<accession>A0A5B9MAB4</accession>
<reference evidence="7 8" key="1">
    <citation type="submission" date="2019-02" db="EMBL/GenBank/DDBJ databases">
        <title>Planctomycetal bacteria perform biofilm scaping via a novel small molecule.</title>
        <authorList>
            <person name="Jeske O."/>
            <person name="Boedeker C."/>
            <person name="Wiegand S."/>
            <person name="Breitling P."/>
            <person name="Kallscheuer N."/>
            <person name="Jogler M."/>
            <person name="Rohde M."/>
            <person name="Petersen J."/>
            <person name="Medema M.H."/>
            <person name="Surup F."/>
            <person name="Jogler C."/>
        </authorList>
    </citation>
    <scope>NUCLEOTIDE SEQUENCE [LARGE SCALE GENOMIC DNA]</scope>
    <source>
        <strain evidence="7 8">Mal15</strain>
    </source>
</reference>
<dbReference type="PANTHER" id="PTHR33529">
    <property type="entry name" value="SLR0882 PROTEIN-RELATED"/>
    <property type="match status" value="1"/>
</dbReference>
<keyword evidence="8" id="KW-1185">Reference proteome</keyword>
<organism evidence="7 8">
    <name type="scientific">Stieleria maiorica</name>
    <dbReference type="NCBI Taxonomy" id="2795974"/>
    <lineage>
        <taxon>Bacteria</taxon>
        <taxon>Pseudomonadati</taxon>
        <taxon>Planctomycetota</taxon>
        <taxon>Planctomycetia</taxon>
        <taxon>Pirellulales</taxon>
        <taxon>Pirellulaceae</taxon>
        <taxon>Stieleria</taxon>
    </lineage>
</organism>